<dbReference type="AlphaFoldDB" id="A0A2P2NUM9"/>
<name>A0A2P2NUM9_RHIMU</name>
<accession>A0A2P2NUM9</accession>
<organism evidence="1">
    <name type="scientific">Rhizophora mucronata</name>
    <name type="common">Asiatic mangrove</name>
    <dbReference type="NCBI Taxonomy" id="61149"/>
    <lineage>
        <taxon>Eukaryota</taxon>
        <taxon>Viridiplantae</taxon>
        <taxon>Streptophyta</taxon>
        <taxon>Embryophyta</taxon>
        <taxon>Tracheophyta</taxon>
        <taxon>Spermatophyta</taxon>
        <taxon>Magnoliopsida</taxon>
        <taxon>eudicotyledons</taxon>
        <taxon>Gunneridae</taxon>
        <taxon>Pentapetalae</taxon>
        <taxon>rosids</taxon>
        <taxon>fabids</taxon>
        <taxon>Malpighiales</taxon>
        <taxon>Rhizophoraceae</taxon>
        <taxon>Rhizophora</taxon>
    </lineage>
</organism>
<evidence type="ECO:0000313" key="1">
    <source>
        <dbReference type="EMBL" id="MBX46208.1"/>
    </source>
</evidence>
<sequence>MAVDWKGVMILHQMQCYQGDTTAVLFSSLPLS</sequence>
<protein>
    <submittedName>
        <fullName evidence="1">Uncharacterized protein</fullName>
    </submittedName>
</protein>
<reference evidence="1" key="1">
    <citation type="submission" date="2018-02" db="EMBL/GenBank/DDBJ databases">
        <title>Rhizophora mucronata_Transcriptome.</title>
        <authorList>
            <person name="Meera S.P."/>
            <person name="Sreeshan A."/>
            <person name="Augustine A."/>
        </authorList>
    </citation>
    <scope>NUCLEOTIDE SEQUENCE</scope>
    <source>
        <tissue evidence="1">Leaf</tissue>
    </source>
</reference>
<proteinExistence type="predicted"/>
<dbReference type="EMBL" id="GGEC01065724">
    <property type="protein sequence ID" value="MBX46208.1"/>
    <property type="molecule type" value="Transcribed_RNA"/>
</dbReference>